<keyword evidence="4" id="KW-1185">Reference proteome</keyword>
<name>A0A1E5T2F5_9BACT</name>
<accession>A0A1E5T2F5</accession>
<comment type="caution">
    <text evidence="3">The sequence shown here is derived from an EMBL/GenBank/DDBJ whole genome shotgun (WGS) entry which is preliminary data.</text>
</comment>
<dbReference type="AlphaFoldDB" id="A0A1E5T2F5"/>
<sequence length="385" mass="42098">MPIRVRIFTLLTLVLFLAPDLKAQNSIGINGQDTVINVITTAVPFLSIAPDPVSGAMGDVGVATDPDANSTFWNPAKLASINKNSGLALTFTPWLSKFVDDMSISYLTGFKKLDDQSAIGASMTYFDLGDIQLTDGAGNSIGDFTPREFAFSATYSRQLSRKLSLGITGKYIYSNLSGNITTSPVTDPKPGTSIAADIGVYYKSELVVFQKPSQLSYGASITNIGSKLSYNSADEEDFIPTNFRIGSALSSYLDQYNKVTLALDFNKLMVPTPQRDGSERDKPLLSGIFGSFGDAPGGFTEELQEVSVSFGAEYEYQEKFAIRTGYFYEHRNKGNRKYFTAGVGFMVKKLELNFSYLVPQFQEHPLAETLRFGMILDLSSSSDDN</sequence>
<evidence type="ECO:0000313" key="4">
    <source>
        <dbReference type="Proteomes" id="UP000095552"/>
    </source>
</evidence>
<feature type="domain" description="Type IX secretion system protein PorV" evidence="2">
    <location>
        <begin position="37"/>
        <end position="274"/>
    </location>
</feature>
<dbReference type="STRING" id="1563681.BFP71_19080"/>
<dbReference type="EMBL" id="MDGQ01000005">
    <property type="protein sequence ID" value="OEK05487.1"/>
    <property type="molecule type" value="Genomic_DNA"/>
</dbReference>
<dbReference type="Proteomes" id="UP000095552">
    <property type="component" value="Unassembled WGS sequence"/>
</dbReference>
<organism evidence="3 4">
    <name type="scientific">Roseivirga misakiensis</name>
    <dbReference type="NCBI Taxonomy" id="1563681"/>
    <lineage>
        <taxon>Bacteria</taxon>
        <taxon>Pseudomonadati</taxon>
        <taxon>Bacteroidota</taxon>
        <taxon>Cytophagia</taxon>
        <taxon>Cytophagales</taxon>
        <taxon>Roseivirgaceae</taxon>
        <taxon>Roseivirga</taxon>
    </lineage>
</organism>
<feature type="chain" id="PRO_5009185852" description="Type IX secretion system protein PorV domain-containing protein" evidence="1">
    <location>
        <begin position="24"/>
        <end position="385"/>
    </location>
</feature>
<dbReference type="NCBIfam" id="NF033710">
    <property type="entry name" value="T9SS_OM_PorV"/>
    <property type="match status" value="1"/>
</dbReference>
<gene>
    <name evidence="3" type="ORF">BFP71_19080</name>
</gene>
<dbReference type="NCBIfam" id="NF033709">
    <property type="entry name" value="PorV_fam"/>
    <property type="match status" value="1"/>
</dbReference>
<proteinExistence type="predicted"/>
<reference evidence="3 4" key="1">
    <citation type="submission" date="2016-08" db="EMBL/GenBank/DDBJ databases">
        <title>Draft genome of Fabibacter sp. strain SK-8.</title>
        <authorList>
            <person name="Wong S.-K."/>
            <person name="Hamasaki K."/>
            <person name="Yoshizawa S."/>
        </authorList>
    </citation>
    <scope>NUCLEOTIDE SEQUENCE [LARGE SCALE GENOMIC DNA]</scope>
    <source>
        <strain evidence="3 4">SK-8</strain>
    </source>
</reference>
<dbReference type="InterPro" id="IPR045741">
    <property type="entry name" value="PorV"/>
</dbReference>
<dbReference type="RefSeq" id="WP_069836991.1">
    <property type="nucleotide sequence ID" value="NZ_MDGQ01000005.1"/>
</dbReference>
<dbReference type="InterPro" id="IPR047799">
    <property type="entry name" value="T9SS_OM_PorV"/>
</dbReference>
<feature type="signal peptide" evidence="1">
    <location>
        <begin position="1"/>
        <end position="23"/>
    </location>
</feature>
<keyword evidence="1" id="KW-0732">Signal</keyword>
<dbReference type="OrthoDB" id="9758448at2"/>
<evidence type="ECO:0000259" key="2">
    <source>
        <dbReference type="Pfam" id="PF19572"/>
    </source>
</evidence>
<dbReference type="SUPFAM" id="SSF56935">
    <property type="entry name" value="Porins"/>
    <property type="match status" value="1"/>
</dbReference>
<dbReference type="Pfam" id="PF19572">
    <property type="entry name" value="PorV"/>
    <property type="match status" value="1"/>
</dbReference>
<evidence type="ECO:0000256" key="1">
    <source>
        <dbReference type="SAM" id="SignalP"/>
    </source>
</evidence>
<protein>
    <recommendedName>
        <fullName evidence="2">Type IX secretion system protein PorV domain-containing protein</fullName>
    </recommendedName>
</protein>
<evidence type="ECO:0000313" key="3">
    <source>
        <dbReference type="EMBL" id="OEK05487.1"/>
    </source>
</evidence>
<dbReference type="Gene3D" id="2.40.160.60">
    <property type="entry name" value="Outer membrane protein transport protein (OMPP1/FadL/TodX)"/>
    <property type="match status" value="1"/>
</dbReference>